<comment type="caution">
    <text evidence="1">The sequence shown here is derived from an EMBL/GenBank/DDBJ whole genome shotgun (WGS) entry which is preliminary data.</text>
</comment>
<reference evidence="1 2" key="1">
    <citation type="journal article" date="2022" name="Plant J.">
        <title>Chromosome-level genome of Camellia lanceoleosa provides a valuable resource for understanding genome evolution and self-incompatibility.</title>
        <authorList>
            <person name="Gong W."/>
            <person name="Xiao S."/>
            <person name="Wang L."/>
            <person name="Liao Z."/>
            <person name="Chang Y."/>
            <person name="Mo W."/>
            <person name="Hu G."/>
            <person name="Li W."/>
            <person name="Zhao G."/>
            <person name="Zhu H."/>
            <person name="Hu X."/>
            <person name="Ji K."/>
            <person name="Xiang X."/>
            <person name="Song Q."/>
            <person name="Yuan D."/>
            <person name="Jin S."/>
            <person name="Zhang L."/>
        </authorList>
    </citation>
    <scope>NUCLEOTIDE SEQUENCE [LARGE SCALE GENOMIC DNA]</scope>
    <source>
        <strain evidence="1">SQ_2022a</strain>
    </source>
</reference>
<dbReference type="Proteomes" id="UP001060215">
    <property type="component" value="Chromosome 15"/>
</dbReference>
<evidence type="ECO:0000313" key="2">
    <source>
        <dbReference type="Proteomes" id="UP001060215"/>
    </source>
</evidence>
<keyword evidence="2" id="KW-1185">Reference proteome</keyword>
<gene>
    <name evidence="1" type="ORF">LOK49_LG14G00021</name>
</gene>
<name>A0ACC0F9U6_9ERIC</name>
<protein>
    <submittedName>
        <fullName evidence="1">ADP-ribosylation factor GTPase-activating protein AGD15</fullName>
    </submittedName>
</protein>
<dbReference type="EMBL" id="CM045772">
    <property type="protein sequence ID" value="KAI7985380.1"/>
    <property type="molecule type" value="Genomic_DNA"/>
</dbReference>
<accession>A0ACC0F9U6</accession>
<proteinExistence type="predicted"/>
<organism evidence="1 2">
    <name type="scientific">Camellia lanceoleosa</name>
    <dbReference type="NCBI Taxonomy" id="1840588"/>
    <lineage>
        <taxon>Eukaryota</taxon>
        <taxon>Viridiplantae</taxon>
        <taxon>Streptophyta</taxon>
        <taxon>Embryophyta</taxon>
        <taxon>Tracheophyta</taxon>
        <taxon>Spermatophyta</taxon>
        <taxon>Magnoliopsida</taxon>
        <taxon>eudicotyledons</taxon>
        <taxon>Gunneridae</taxon>
        <taxon>Pentapetalae</taxon>
        <taxon>asterids</taxon>
        <taxon>Ericales</taxon>
        <taxon>Theaceae</taxon>
        <taxon>Camellia</taxon>
    </lineage>
</organism>
<sequence length="241" mass="27018">MNEKATISKELNAKHTKILEGLLKLPENRECADCRCKAPRWASVNLGVFICMQCSGIHRSLGVHISKVRSTTLDTWLPEQVAFMQSMGNEKANSYWEAEASPDLDRSGTENFIRAKYQEKKWVSKKATQPIPILGENSSRFDKLDHSGAKAGIPKKIRKFSLEEEILTKHMSQVAPITRTHGGSLDMTNRSMTSAPPRGMIPEHNTSIQNGNGTTDLFSLLYVQDSKPDPFIVPSRWATFE</sequence>
<evidence type="ECO:0000313" key="1">
    <source>
        <dbReference type="EMBL" id="KAI7985380.1"/>
    </source>
</evidence>